<proteinExistence type="predicted"/>
<evidence type="ECO:0000313" key="7">
    <source>
        <dbReference type="EMBL" id="PPI16869.1"/>
    </source>
</evidence>
<sequence>MTIVPLIGAWLAGSVLIASGVLKLGRTERFRAGLPALGMPSFLARSRWFARGFPAAEAVLGLVVIATPNPWSRLALGLTTALFGVFVVIAIRASQRVEKVECECFGGLSNGTITGVTVLRNSVFLAAAGAGLASAQSPASALPSPWLPLAATAVVVTILVLLRNARASRTPAPARASTPAPFPDEPLVLTTFDGVDIALAEFHDPPTHLVFFSADCSSCRTLVARFRWWPHGLLEGDDLQPVLLGAAEDFRLHDEFAPLVPHALYDPQRVVARHLGMTATPGHAYLTREHPLGTGWTAGEAAIEAAVVRPGFFTETHGGITEH</sequence>
<dbReference type="InterPro" id="IPR009908">
    <property type="entry name" value="Methylamine_util_MauE"/>
</dbReference>
<dbReference type="AlphaFoldDB" id="A0A2S5Y9N7"/>
<comment type="subcellular location">
    <subcellularLocation>
        <location evidence="1">Membrane</location>
        <topology evidence="1">Multi-pass membrane protein</topology>
    </subcellularLocation>
</comment>
<feature type="transmembrane region" description="Helical" evidence="5">
    <location>
        <begin position="74"/>
        <end position="91"/>
    </location>
</feature>
<evidence type="ECO:0000256" key="2">
    <source>
        <dbReference type="ARBA" id="ARBA00022692"/>
    </source>
</evidence>
<feature type="transmembrane region" description="Helical" evidence="5">
    <location>
        <begin position="48"/>
        <end position="68"/>
    </location>
</feature>
<feature type="transmembrane region" description="Helical" evidence="5">
    <location>
        <begin position="145"/>
        <end position="162"/>
    </location>
</feature>
<comment type="caution">
    <text evidence="7">The sequence shown here is derived from an EMBL/GenBank/DDBJ whole genome shotgun (WGS) entry which is preliminary data.</text>
</comment>
<dbReference type="GeneID" id="93668075"/>
<gene>
    <name evidence="7" type="ORF">C5C51_01195</name>
</gene>
<accession>A0A2S5Y9N7</accession>
<reference evidence="7 8" key="1">
    <citation type="submission" date="2018-02" db="EMBL/GenBank/DDBJ databases">
        <title>Bacteriophage NCPPB3778 and a type I-E CRISPR drive the evolution of the US Biological Select Agent, Rathayibacter toxicus.</title>
        <authorList>
            <person name="Davis E.W.II."/>
            <person name="Tabima J.F."/>
            <person name="Weisberg A.J."/>
            <person name="Lopes L.D."/>
            <person name="Wiseman M.S."/>
            <person name="Wiseman M.S."/>
            <person name="Pupko T."/>
            <person name="Belcher M.S."/>
            <person name="Sechler A.J."/>
            <person name="Tancos M.A."/>
            <person name="Schroeder B.K."/>
            <person name="Murray T.D."/>
            <person name="Luster D.G."/>
            <person name="Schneider W.L."/>
            <person name="Rogers E."/>
            <person name="Andreote F.D."/>
            <person name="Grunwald N.J."/>
            <person name="Putnam M.L."/>
            <person name="Chang J.H."/>
        </authorList>
    </citation>
    <scope>NUCLEOTIDE SEQUENCE [LARGE SCALE GENOMIC DNA]</scope>
    <source>
        <strain evidence="7 8">FH99</strain>
    </source>
</reference>
<evidence type="ECO:0000256" key="3">
    <source>
        <dbReference type="ARBA" id="ARBA00022989"/>
    </source>
</evidence>
<dbReference type="GO" id="GO:0030416">
    <property type="term" value="P:methylamine metabolic process"/>
    <property type="evidence" value="ECO:0007669"/>
    <property type="project" value="InterPro"/>
</dbReference>
<keyword evidence="3 5" id="KW-1133">Transmembrane helix</keyword>
<keyword evidence="2 5" id="KW-0812">Transmembrane</keyword>
<protein>
    <recommendedName>
        <fullName evidence="6">Methylamine utilisation protein MauE domain-containing protein</fullName>
    </recommendedName>
</protein>
<dbReference type="RefSeq" id="WP_043275343.1">
    <property type="nucleotide sequence ID" value="NZ_CP010848.1"/>
</dbReference>
<dbReference type="EMBL" id="PSWU01000002">
    <property type="protein sequence ID" value="PPI16869.1"/>
    <property type="molecule type" value="Genomic_DNA"/>
</dbReference>
<dbReference type="Proteomes" id="UP000237966">
    <property type="component" value="Unassembled WGS sequence"/>
</dbReference>
<evidence type="ECO:0000313" key="8">
    <source>
        <dbReference type="Proteomes" id="UP000237966"/>
    </source>
</evidence>
<evidence type="ECO:0000256" key="5">
    <source>
        <dbReference type="SAM" id="Phobius"/>
    </source>
</evidence>
<keyword evidence="4 5" id="KW-0472">Membrane</keyword>
<dbReference type="GO" id="GO:0016020">
    <property type="term" value="C:membrane"/>
    <property type="evidence" value="ECO:0007669"/>
    <property type="project" value="UniProtKB-SubCell"/>
</dbReference>
<evidence type="ECO:0000256" key="1">
    <source>
        <dbReference type="ARBA" id="ARBA00004141"/>
    </source>
</evidence>
<dbReference type="InterPro" id="IPR036249">
    <property type="entry name" value="Thioredoxin-like_sf"/>
</dbReference>
<dbReference type="SUPFAM" id="SSF52833">
    <property type="entry name" value="Thioredoxin-like"/>
    <property type="match status" value="1"/>
</dbReference>
<feature type="transmembrane region" description="Helical" evidence="5">
    <location>
        <begin position="6"/>
        <end position="25"/>
    </location>
</feature>
<evidence type="ECO:0000256" key="4">
    <source>
        <dbReference type="ARBA" id="ARBA00023136"/>
    </source>
</evidence>
<evidence type="ECO:0000259" key="6">
    <source>
        <dbReference type="Pfam" id="PF07291"/>
    </source>
</evidence>
<name>A0A2S5Y9N7_9MICO</name>
<feature type="domain" description="Methylamine utilisation protein MauE" evidence="6">
    <location>
        <begin position="2"/>
        <end position="133"/>
    </location>
</feature>
<dbReference type="OrthoDB" id="5124580at2"/>
<feature type="transmembrane region" description="Helical" evidence="5">
    <location>
        <begin position="112"/>
        <end position="133"/>
    </location>
</feature>
<dbReference type="Pfam" id="PF07291">
    <property type="entry name" value="MauE"/>
    <property type="match status" value="1"/>
</dbReference>
<organism evidence="7 8">
    <name type="scientific">Rathayibacter toxicus</name>
    <dbReference type="NCBI Taxonomy" id="145458"/>
    <lineage>
        <taxon>Bacteria</taxon>
        <taxon>Bacillati</taxon>
        <taxon>Actinomycetota</taxon>
        <taxon>Actinomycetes</taxon>
        <taxon>Micrococcales</taxon>
        <taxon>Microbacteriaceae</taxon>
        <taxon>Rathayibacter</taxon>
    </lineage>
</organism>